<dbReference type="Proteomes" id="UP000270868">
    <property type="component" value="Unassembled WGS sequence"/>
</dbReference>
<accession>A0A3R9LFC8</accession>
<name>A0A3R9LFC8_STRCR</name>
<organism evidence="2 3">
    <name type="scientific">Streptococcus cristatus</name>
    <dbReference type="NCBI Taxonomy" id="45634"/>
    <lineage>
        <taxon>Bacteria</taxon>
        <taxon>Bacillati</taxon>
        <taxon>Bacillota</taxon>
        <taxon>Bacilli</taxon>
        <taxon>Lactobacillales</taxon>
        <taxon>Streptococcaceae</taxon>
        <taxon>Streptococcus</taxon>
    </lineage>
</organism>
<dbReference type="EMBL" id="RJPS01000015">
    <property type="protein sequence ID" value="RSJ88296.1"/>
    <property type="molecule type" value="Genomic_DNA"/>
</dbReference>
<evidence type="ECO:0000256" key="1">
    <source>
        <dbReference type="SAM" id="MobiDB-lite"/>
    </source>
</evidence>
<gene>
    <name evidence="2" type="ORF">D8792_09735</name>
</gene>
<dbReference type="GO" id="GO:0006259">
    <property type="term" value="P:DNA metabolic process"/>
    <property type="evidence" value="ECO:0007669"/>
    <property type="project" value="InterPro"/>
</dbReference>
<dbReference type="Pfam" id="PF03837">
    <property type="entry name" value="RecT"/>
    <property type="match status" value="1"/>
</dbReference>
<proteinExistence type="predicted"/>
<reference evidence="2 3" key="1">
    <citation type="submission" date="2018-11" db="EMBL/GenBank/DDBJ databases">
        <title>Species Designations Belie Phenotypic and Genotypic Heterogeneity in Oral Streptococci.</title>
        <authorList>
            <person name="Velsko I."/>
        </authorList>
    </citation>
    <scope>NUCLEOTIDE SEQUENCE [LARGE SCALE GENOMIC DNA]</scope>
    <source>
        <strain evidence="2 3">A52</strain>
    </source>
</reference>
<protein>
    <submittedName>
        <fullName evidence="2">Recombination and repair protein RecT</fullName>
    </submittedName>
</protein>
<evidence type="ECO:0000313" key="3">
    <source>
        <dbReference type="Proteomes" id="UP000270868"/>
    </source>
</evidence>
<dbReference type="NCBIfam" id="TIGR00616">
    <property type="entry name" value="rect"/>
    <property type="match status" value="1"/>
</dbReference>
<evidence type="ECO:0000313" key="2">
    <source>
        <dbReference type="EMBL" id="RSJ88296.1"/>
    </source>
</evidence>
<feature type="region of interest" description="Disordered" evidence="1">
    <location>
        <begin position="248"/>
        <end position="317"/>
    </location>
</feature>
<dbReference type="AlphaFoldDB" id="A0A3R9LFC8"/>
<dbReference type="InterPro" id="IPR004590">
    <property type="entry name" value="ssDNA_annealing_RecT"/>
</dbReference>
<comment type="caution">
    <text evidence="2">The sequence shown here is derived from an EMBL/GenBank/DDBJ whole genome shotgun (WGS) entry which is preliminary data.</text>
</comment>
<dbReference type="GO" id="GO:0003677">
    <property type="term" value="F:DNA binding"/>
    <property type="evidence" value="ECO:0007669"/>
    <property type="project" value="InterPro"/>
</dbReference>
<dbReference type="InterPro" id="IPR018330">
    <property type="entry name" value="RecT_fam"/>
</dbReference>
<sequence length="317" mass="35565">MTNEIAKFDTLTPQQAFKSPAALERFKSVLDGSESQFVASLLSIINNNSYLAQATNTSIMNAAMKAATLKLPIEPSLGMAYVVPYNRSEKRGNTWVKINEAQFQMGYKGFIQLAQRSGQIRNINCDVVYKEEFLRYDKVYGTLHLTDEQVDSGEVEGYFASLELINGFRKMIFWKKEKVIAHAQKYSKTYDKTTGDFKPGTPWKTEFDAMAQKTLIKELLSKYAPLSIELQKAILADNEDSNVNEVKRAKDITPQEPENLSDLLGTPEEAEQAKDVTPLEDDVQNSATDNVPDFVDPETGEIKASEGNLFDNLEDLS</sequence>
<dbReference type="RefSeq" id="WP_125373934.1">
    <property type="nucleotide sequence ID" value="NZ_RJPS01000015.1"/>
</dbReference>